<evidence type="ECO:0000313" key="1">
    <source>
        <dbReference type="EMBL" id="ATL31441.1"/>
    </source>
</evidence>
<dbReference type="SUPFAM" id="SSF52091">
    <property type="entry name" value="SpoIIaa-like"/>
    <property type="match status" value="1"/>
</dbReference>
<dbReference type="EMBL" id="CP022685">
    <property type="protein sequence ID" value="ATL31441.1"/>
    <property type="molecule type" value="Genomic_DNA"/>
</dbReference>
<dbReference type="InterPro" id="IPR036513">
    <property type="entry name" value="STAS_dom_sf"/>
</dbReference>
<dbReference type="Gene3D" id="3.30.750.24">
    <property type="entry name" value="STAS domain"/>
    <property type="match status" value="1"/>
</dbReference>
<sequence>MKMRGDSSVLHVLLESQRQHRSSGKRLVVCGPYRPVVHRLFDVTGTAAFFELAGDLDTALAPAR</sequence>
<protein>
    <recommendedName>
        <fullName evidence="3">STAS domain-containing protein</fullName>
    </recommendedName>
</protein>
<name>A0A291QIA2_9ACTN</name>
<proteinExistence type="predicted"/>
<dbReference type="KEGG" id="sfk:KY5_6423"/>
<evidence type="ECO:0008006" key="3">
    <source>
        <dbReference type="Google" id="ProtNLM"/>
    </source>
</evidence>
<dbReference type="Proteomes" id="UP000221011">
    <property type="component" value="Chromosome"/>
</dbReference>
<accession>A0A291QIA2</accession>
<organism evidence="1 2">
    <name type="scientific">Streptomyces formicae</name>
    <dbReference type="NCBI Taxonomy" id="1616117"/>
    <lineage>
        <taxon>Bacteria</taxon>
        <taxon>Bacillati</taxon>
        <taxon>Actinomycetota</taxon>
        <taxon>Actinomycetes</taxon>
        <taxon>Kitasatosporales</taxon>
        <taxon>Streptomycetaceae</taxon>
        <taxon>Streptomyces</taxon>
    </lineage>
</organism>
<gene>
    <name evidence="1" type="ORF">KY5_6423</name>
</gene>
<reference evidence="1 2" key="1">
    <citation type="submission" date="2017-08" db="EMBL/GenBank/DDBJ databases">
        <title>Complete Genome Sequence of Streptomyces formicae KY5, the formicamycin producer.</title>
        <authorList>
            <person name="Holmes N.A."/>
            <person name="Devine R."/>
            <person name="Qin Z."/>
            <person name="Seipke R.F."/>
            <person name="Wilkinson B."/>
            <person name="Hutchings M.I."/>
        </authorList>
    </citation>
    <scope>NUCLEOTIDE SEQUENCE [LARGE SCALE GENOMIC DNA]</scope>
    <source>
        <strain evidence="1 2">KY5</strain>
    </source>
</reference>
<dbReference type="AlphaFoldDB" id="A0A291QIA2"/>
<dbReference type="RefSeq" id="WP_159072645.1">
    <property type="nucleotide sequence ID" value="NZ_CP022685.1"/>
</dbReference>
<evidence type="ECO:0000313" key="2">
    <source>
        <dbReference type="Proteomes" id="UP000221011"/>
    </source>
</evidence>
<keyword evidence="2" id="KW-1185">Reference proteome</keyword>